<reference evidence="2" key="1">
    <citation type="submission" date="2021-02" db="EMBL/GenBank/DDBJ databases">
        <authorList>
            <person name="Dougan E. K."/>
            <person name="Rhodes N."/>
            <person name="Thang M."/>
            <person name="Chan C."/>
        </authorList>
    </citation>
    <scope>NUCLEOTIDE SEQUENCE</scope>
</reference>
<feature type="region of interest" description="Disordered" evidence="1">
    <location>
        <begin position="1"/>
        <end position="60"/>
    </location>
</feature>
<evidence type="ECO:0000313" key="2">
    <source>
        <dbReference type="EMBL" id="CAE8586487.1"/>
    </source>
</evidence>
<name>A0A813DD53_POLGL</name>
<evidence type="ECO:0000313" key="3">
    <source>
        <dbReference type="Proteomes" id="UP000654075"/>
    </source>
</evidence>
<organism evidence="2 3">
    <name type="scientific">Polarella glacialis</name>
    <name type="common">Dinoflagellate</name>
    <dbReference type="NCBI Taxonomy" id="89957"/>
    <lineage>
        <taxon>Eukaryota</taxon>
        <taxon>Sar</taxon>
        <taxon>Alveolata</taxon>
        <taxon>Dinophyceae</taxon>
        <taxon>Suessiales</taxon>
        <taxon>Suessiaceae</taxon>
        <taxon>Polarella</taxon>
    </lineage>
</organism>
<evidence type="ECO:0000256" key="1">
    <source>
        <dbReference type="SAM" id="MobiDB-lite"/>
    </source>
</evidence>
<proteinExistence type="predicted"/>
<keyword evidence="3" id="KW-1185">Reference proteome</keyword>
<dbReference type="AlphaFoldDB" id="A0A813DD53"/>
<gene>
    <name evidence="2" type="ORF">PGLA1383_LOCUS5350</name>
</gene>
<feature type="non-terminal residue" evidence="2">
    <location>
        <position position="1"/>
    </location>
</feature>
<dbReference type="Proteomes" id="UP000654075">
    <property type="component" value="Unassembled WGS sequence"/>
</dbReference>
<accession>A0A813DD53</accession>
<dbReference type="EMBL" id="CAJNNV010002095">
    <property type="protein sequence ID" value="CAE8586487.1"/>
    <property type="molecule type" value="Genomic_DNA"/>
</dbReference>
<sequence>GCLDKLQMASLASPAASPEFERQVSQLRASHGQAVDERNRLSVRVEAMDRDREKQKQQRESALERVMTANARCLEERDKLEKEKTRVSKLYQQTMGAMGAVSQAGAAASNSSGSGVDAATLEALRAECAQKQELLAKRAQEGESLRTRLRKLAMV</sequence>
<protein>
    <submittedName>
        <fullName evidence="2">Uncharacterized protein</fullName>
    </submittedName>
</protein>
<feature type="compositionally biased region" description="Basic and acidic residues" evidence="1">
    <location>
        <begin position="46"/>
        <end position="60"/>
    </location>
</feature>
<comment type="caution">
    <text evidence="2">The sequence shown here is derived from an EMBL/GenBank/DDBJ whole genome shotgun (WGS) entry which is preliminary data.</text>
</comment>